<evidence type="ECO:0000313" key="2">
    <source>
        <dbReference type="Proteomes" id="UP000318567"/>
    </source>
</evidence>
<reference evidence="1 2" key="1">
    <citation type="submission" date="2019-07" db="EMBL/GenBank/DDBJ databases">
        <authorList>
            <person name="Brisse S."/>
            <person name="Rodrigues C."/>
            <person name="Thorpe H."/>
        </authorList>
    </citation>
    <scope>NUCLEOTIDE SEQUENCE [LARGE SCALE GENOMIC DNA]</scope>
    <source>
        <strain evidence="1">SB6410</strain>
    </source>
</reference>
<dbReference type="RefSeq" id="WP_004111723.1">
    <property type="nucleotide sequence ID" value="NZ_CABGGO010000001.1"/>
</dbReference>
<accession>A0A9Q9UI78</accession>
<comment type="caution">
    <text evidence="1">The sequence shown here is derived from an EMBL/GenBank/DDBJ whole genome shotgun (WGS) entry which is preliminary data.</text>
</comment>
<evidence type="ECO:0000313" key="1">
    <source>
        <dbReference type="EMBL" id="VUS24249.1"/>
    </source>
</evidence>
<name>A0A9Q9UI78_9ENTR</name>
<protein>
    <submittedName>
        <fullName evidence="1">Uncharacterized protein</fullName>
    </submittedName>
</protein>
<dbReference type="Proteomes" id="UP000318567">
    <property type="component" value="Unassembled WGS sequence"/>
</dbReference>
<proteinExistence type="predicted"/>
<gene>
    <name evidence="1" type="ORF">SB6410_00748</name>
</gene>
<dbReference type="AlphaFoldDB" id="A0A9Q9UI78"/>
<organism evidence="1 2">
    <name type="scientific">Klebsiella pasteurii</name>
    <dbReference type="NCBI Taxonomy" id="2587529"/>
    <lineage>
        <taxon>Bacteria</taxon>
        <taxon>Pseudomonadati</taxon>
        <taxon>Pseudomonadota</taxon>
        <taxon>Gammaproteobacteria</taxon>
        <taxon>Enterobacterales</taxon>
        <taxon>Enterobacteriaceae</taxon>
        <taxon>Klebsiella/Raoultella group</taxon>
        <taxon>Klebsiella</taxon>
    </lineage>
</organism>
<sequence>MIDERLTHEELESLYLAMKSHFEVMAESASEAEVIECSQIVRALCELQERRTAMLAVAPQEVK</sequence>
<dbReference type="EMBL" id="CABGGO010000001">
    <property type="protein sequence ID" value="VUS24249.1"/>
    <property type="molecule type" value="Genomic_DNA"/>
</dbReference>